<dbReference type="EMBL" id="CAICTM010001675">
    <property type="protein sequence ID" value="CAB9525446.1"/>
    <property type="molecule type" value="Genomic_DNA"/>
</dbReference>
<dbReference type="Gene3D" id="1.25.40.10">
    <property type="entry name" value="Tetratricopeptide repeat domain"/>
    <property type="match status" value="3"/>
</dbReference>
<feature type="region of interest" description="Disordered" evidence="2">
    <location>
        <begin position="288"/>
        <end position="314"/>
    </location>
</feature>
<comment type="caution">
    <text evidence="3">The sequence shown here is derived from an EMBL/GenBank/DDBJ whole genome shotgun (WGS) entry which is preliminary data.</text>
</comment>
<dbReference type="PROSITE" id="PS50005">
    <property type="entry name" value="TPR"/>
    <property type="match status" value="1"/>
</dbReference>
<feature type="compositionally biased region" description="Low complexity" evidence="2">
    <location>
        <begin position="32"/>
        <end position="44"/>
    </location>
</feature>
<dbReference type="SUPFAM" id="SSF48452">
    <property type="entry name" value="TPR-like"/>
    <property type="match status" value="2"/>
</dbReference>
<feature type="compositionally biased region" description="Basic and acidic residues" evidence="2">
    <location>
        <begin position="178"/>
        <end position="193"/>
    </location>
</feature>
<feature type="region of interest" description="Disordered" evidence="2">
    <location>
        <begin position="822"/>
        <end position="843"/>
    </location>
</feature>
<feature type="compositionally biased region" description="Polar residues" evidence="2">
    <location>
        <begin position="18"/>
        <end position="31"/>
    </location>
</feature>
<sequence length="1021" mass="114885">MATPLRQRSRSKSDPALGSTNSNRTSANSLTSNRSSLKSRQSSSPTKRVLRESQQKGETGSSNTRSVFKFVAGHDDDQVTTTPVRRLLHEKENNHNNSSSTKTPNNNNTPDPSQPRLSSILSSVDRVVVLSREKIDTVSSPNSYKPCHSTGILGIRPPEEDIVSVITPIRLLQPALEQKQKRDKPAESTDDTRNAPTPVTPDQKPKVAADADETADTNQCQAMVLYATPRQPIVSPLRMIFGSRGASNWQKSSSRYVSTKSMVSLLFGFLSSYLPLIQAWIKQSKSSSSRRRRSSITNSNTSLPTTTIHVDDGDADLSDSTTSLVIYNDKDSKHDNQQQQQQKTTDALKEAAAPLPEVLSDNETKYGIALFQLLLLKNKIMLCEQNDDADDNSTNFSNKQELAQYLELTVQTLEYCIELRGEKHATPLRMELAQALDVLGGLYRDCIRDYPQAFVYYTRALETKSFIYGAEARNLDLASSMETLGVLMRDRLPGCIPDSIRCFQQALTMKRKVYERCLPQPNANNKQWAELAQTYHSLGLAHDMSADYPNAVLYYEKSLTARHKQQQYLNHKYGHTLRQERRKQQALAKANQKRVATLFNLGCVSEKLNKLEDARAYLEEALQMQYQLHNTYRHVLADASSSTYSFSESNNDYGSAGAGENNSLIGTLFRLASIYEQCKELEGAYRYYKIALDIHYQAMQSPNNAAKQSAARTPHPLLLALLHGAATASNLLGHYEDSLFAYESLIETLRLKGAADKRLLIPTLHHLGMLNDVLGHVQKASKYYRHALMLVDTDSNWKESAVARNIRMNVLCLADPSSEDPKHKIHALSSTPTKSPRNSANAKNHAAFDHVRRYFLDNIKRYYKRQDYVHKDAALAITYRNAALLSANRVRGLSDARTYYEQYLETVWYHTFREDENHSPPSSGGNDKHTILSSRCLVVSQALYALGILERKMRQYAAARHYQNEGLMLLNKIKKQELQYNGGCTTMTQAEAKRRANLATAIEKEVKLLNGGIKWVSFLME</sequence>
<evidence type="ECO:0000313" key="4">
    <source>
        <dbReference type="Proteomes" id="UP001153069"/>
    </source>
</evidence>
<evidence type="ECO:0000256" key="1">
    <source>
        <dbReference type="PROSITE-ProRule" id="PRU00339"/>
    </source>
</evidence>
<dbReference type="PANTHER" id="PTHR19959">
    <property type="entry name" value="KINESIN LIGHT CHAIN"/>
    <property type="match status" value="1"/>
</dbReference>
<accession>A0A9N8HTL2</accession>
<dbReference type="InterPro" id="IPR019734">
    <property type="entry name" value="TPR_rpt"/>
</dbReference>
<keyword evidence="1" id="KW-0802">TPR repeat</keyword>
<dbReference type="AlphaFoldDB" id="A0A9N8HTL2"/>
<keyword evidence="4" id="KW-1185">Reference proteome</keyword>
<dbReference type="Proteomes" id="UP001153069">
    <property type="component" value="Unassembled WGS sequence"/>
</dbReference>
<organism evidence="3 4">
    <name type="scientific">Seminavis robusta</name>
    <dbReference type="NCBI Taxonomy" id="568900"/>
    <lineage>
        <taxon>Eukaryota</taxon>
        <taxon>Sar</taxon>
        <taxon>Stramenopiles</taxon>
        <taxon>Ochrophyta</taxon>
        <taxon>Bacillariophyta</taxon>
        <taxon>Bacillariophyceae</taxon>
        <taxon>Bacillariophycidae</taxon>
        <taxon>Naviculales</taxon>
        <taxon>Naviculaceae</taxon>
        <taxon>Seminavis</taxon>
    </lineage>
</organism>
<feature type="region of interest" description="Disordered" evidence="2">
    <location>
        <begin position="174"/>
        <end position="214"/>
    </location>
</feature>
<feature type="region of interest" description="Disordered" evidence="2">
    <location>
        <begin position="1"/>
        <end position="120"/>
    </location>
</feature>
<dbReference type="InterPro" id="IPR011990">
    <property type="entry name" value="TPR-like_helical_dom_sf"/>
</dbReference>
<feature type="repeat" description="TPR" evidence="1">
    <location>
        <begin position="532"/>
        <end position="565"/>
    </location>
</feature>
<protein>
    <submittedName>
        <fullName evidence="3">Tetratricopeptide repeat</fullName>
    </submittedName>
</protein>
<dbReference type="PANTHER" id="PTHR19959:SF119">
    <property type="entry name" value="FUNGAL LIPASE-LIKE DOMAIN-CONTAINING PROTEIN"/>
    <property type="match status" value="1"/>
</dbReference>
<reference evidence="3" key="1">
    <citation type="submission" date="2020-06" db="EMBL/GenBank/DDBJ databases">
        <authorList>
            <consortium name="Plant Systems Biology data submission"/>
        </authorList>
    </citation>
    <scope>NUCLEOTIDE SEQUENCE</scope>
    <source>
        <strain evidence="3">D6</strain>
    </source>
</reference>
<evidence type="ECO:0000256" key="2">
    <source>
        <dbReference type="SAM" id="MobiDB-lite"/>
    </source>
</evidence>
<gene>
    <name evidence="3" type="ORF">SEMRO_1677_G290550.1</name>
</gene>
<feature type="compositionally biased region" description="Low complexity" evidence="2">
    <location>
        <begin position="95"/>
        <end position="120"/>
    </location>
</feature>
<proteinExistence type="predicted"/>
<evidence type="ECO:0000313" key="3">
    <source>
        <dbReference type="EMBL" id="CAB9525446.1"/>
    </source>
</evidence>
<feature type="compositionally biased region" description="Polar residues" evidence="2">
    <location>
        <begin position="828"/>
        <end position="842"/>
    </location>
</feature>
<feature type="compositionally biased region" description="Polar residues" evidence="2">
    <location>
        <begin position="56"/>
        <end position="66"/>
    </location>
</feature>
<name>A0A9N8HTL2_9STRA</name>
<dbReference type="Pfam" id="PF13181">
    <property type="entry name" value="TPR_8"/>
    <property type="match status" value="1"/>
</dbReference>
<dbReference type="SMART" id="SM00028">
    <property type="entry name" value="TPR"/>
    <property type="match status" value="5"/>
</dbReference>